<gene>
    <name evidence="7" type="ordered locus">RSal33209_3364</name>
</gene>
<evidence type="ECO:0000256" key="3">
    <source>
        <dbReference type="ARBA" id="ARBA00022729"/>
    </source>
</evidence>
<keyword evidence="4" id="KW-0378">Hydrolase</keyword>
<comment type="similarity">
    <text evidence="1">Belongs to the glycosyl hydrolase 29 family.</text>
</comment>
<dbReference type="HOGENOM" id="CLU_1249801_0_0_11"/>
<dbReference type="GO" id="GO:0005764">
    <property type="term" value="C:lysosome"/>
    <property type="evidence" value="ECO:0007669"/>
    <property type="project" value="TreeGrafter"/>
</dbReference>
<dbReference type="AlphaFoldDB" id="A9WV53"/>
<sequence length="221" mass="24605">MSRIAPGNYIPVSANDCDQDIVTKSTLVRPTTQQWQWQDDGLSAFVHFGINTFYNRECGHGTEDPQCFNPTGVVDTDQWVSNLAAAGFKRVILTVKHHAGFLLYPSRYSDYSVASSPWLAGKGDVLRQLTHSAHKYGLDVGVYLSPADSNQEVRGVYGNGSTPSARTIPTLLPGDSRADQAGLPSFNYQATDYGAYFFKHALRSRDPVRQDQRSLVRRFKR</sequence>
<dbReference type="KEGG" id="rsa:RSal33209_3364"/>
<dbReference type="InterPro" id="IPR057739">
    <property type="entry name" value="Glyco_hydro_29_N"/>
</dbReference>
<dbReference type="Pfam" id="PF01120">
    <property type="entry name" value="Alpha_L_fucos"/>
    <property type="match status" value="1"/>
</dbReference>
<keyword evidence="8" id="KW-1185">Reference proteome</keyword>
<reference evidence="8" key="1">
    <citation type="journal article" date="2008" name="J. Bacteriol.">
        <title>Genome sequence of the fish pathogen Renibacterium salmoninarum suggests reductive evolution away from an environmental Arthrobacter ancestor.</title>
        <authorList>
            <person name="Wiens G.D."/>
            <person name="Rockey D.D."/>
            <person name="Wu Z."/>
            <person name="Chang J."/>
            <person name="Levy R."/>
            <person name="Crane S."/>
            <person name="Chen D.S."/>
            <person name="Capri G.R."/>
            <person name="Burnett J.R."/>
            <person name="Sudheesh P.S."/>
            <person name="Schipma M.J."/>
            <person name="Burd H."/>
            <person name="Bhattacharyya A."/>
            <person name="Rhodes L.D."/>
            <person name="Kaul R."/>
            <person name="Strom M.S."/>
        </authorList>
    </citation>
    <scope>NUCLEOTIDE SEQUENCE [LARGE SCALE GENOMIC DNA]</scope>
    <source>
        <strain evidence="8">ATCC 33209 / DSM 20767 / JCM 11484 / NBRC 15589 / NCIMB 2235</strain>
    </source>
</reference>
<keyword evidence="3" id="KW-0732">Signal</keyword>
<evidence type="ECO:0000256" key="4">
    <source>
        <dbReference type="ARBA" id="ARBA00022801"/>
    </source>
</evidence>
<dbReference type="EC" id="3.2.1.51" evidence="2"/>
<evidence type="ECO:0000259" key="6">
    <source>
        <dbReference type="Pfam" id="PF01120"/>
    </source>
</evidence>
<dbReference type="Gene3D" id="3.20.20.80">
    <property type="entry name" value="Glycosidases"/>
    <property type="match status" value="1"/>
</dbReference>
<name>A9WV53_RENSM</name>
<dbReference type="EMBL" id="CP000910">
    <property type="protein sequence ID" value="ABY25074.1"/>
    <property type="molecule type" value="Genomic_DNA"/>
</dbReference>
<protein>
    <recommendedName>
        <fullName evidence="2">alpha-L-fucosidase</fullName>
        <ecNumber evidence="2">3.2.1.51</ecNumber>
    </recommendedName>
</protein>
<dbReference type="GO" id="GO:0016139">
    <property type="term" value="P:glycoside catabolic process"/>
    <property type="evidence" value="ECO:0007669"/>
    <property type="project" value="TreeGrafter"/>
</dbReference>
<feature type="domain" description="Glycoside hydrolase family 29 N-terminal" evidence="6">
    <location>
        <begin position="65"/>
        <end position="151"/>
    </location>
</feature>
<organism evidence="7 8">
    <name type="scientific">Renibacterium salmoninarum (strain ATCC 33209 / DSM 20767 / JCM 11484 / NBRC 15589 / NCIMB 2235)</name>
    <dbReference type="NCBI Taxonomy" id="288705"/>
    <lineage>
        <taxon>Bacteria</taxon>
        <taxon>Bacillati</taxon>
        <taxon>Actinomycetota</taxon>
        <taxon>Actinomycetes</taxon>
        <taxon>Micrococcales</taxon>
        <taxon>Micrococcaceae</taxon>
        <taxon>Renibacterium</taxon>
    </lineage>
</organism>
<dbReference type="GO" id="GO:0004560">
    <property type="term" value="F:alpha-L-fucosidase activity"/>
    <property type="evidence" value="ECO:0007669"/>
    <property type="project" value="InterPro"/>
</dbReference>
<dbReference type="InterPro" id="IPR000933">
    <property type="entry name" value="Glyco_hydro_29"/>
</dbReference>
<proteinExistence type="inferred from homology"/>
<evidence type="ECO:0000313" key="7">
    <source>
        <dbReference type="EMBL" id="ABY25074.1"/>
    </source>
</evidence>
<dbReference type="Proteomes" id="UP000002007">
    <property type="component" value="Chromosome"/>
</dbReference>
<dbReference type="InterPro" id="IPR017853">
    <property type="entry name" value="GH"/>
</dbReference>
<dbReference type="SUPFAM" id="SSF51445">
    <property type="entry name" value="(Trans)glycosidases"/>
    <property type="match status" value="1"/>
</dbReference>
<evidence type="ECO:0000256" key="5">
    <source>
        <dbReference type="ARBA" id="ARBA00023295"/>
    </source>
</evidence>
<dbReference type="CAZy" id="GH29">
    <property type="family name" value="Glycoside Hydrolase Family 29"/>
</dbReference>
<evidence type="ECO:0000256" key="1">
    <source>
        <dbReference type="ARBA" id="ARBA00007951"/>
    </source>
</evidence>
<keyword evidence="5" id="KW-0326">Glycosidase</keyword>
<dbReference type="STRING" id="288705.RSal33209_3364"/>
<dbReference type="GO" id="GO:0006004">
    <property type="term" value="P:fucose metabolic process"/>
    <property type="evidence" value="ECO:0007669"/>
    <property type="project" value="TreeGrafter"/>
</dbReference>
<dbReference type="PANTHER" id="PTHR10030">
    <property type="entry name" value="ALPHA-L-FUCOSIDASE"/>
    <property type="match status" value="1"/>
</dbReference>
<dbReference type="PANTHER" id="PTHR10030:SF37">
    <property type="entry name" value="ALPHA-L-FUCOSIDASE-RELATED"/>
    <property type="match status" value="1"/>
</dbReference>
<dbReference type="eggNOG" id="COG3669">
    <property type="taxonomic scope" value="Bacteria"/>
</dbReference>
<accession>A9WV53</accession>
<evidence type="ECO:0000313" key="8">
    <source>
        <dbReference type="Proteomes" id="UP000002007"/>
    </source>
</evidence>
<evidence type="ECO:0000256" key="2">
    <source>
        <dbReference type="ARBA" id="ARBA00012662"/>
    </source>
</evidence>